<evidence type="ECO:0000313" key="1">
    <source>
        <dbReference type="EMBL" id="LAA44601.1"/>
    </source>
</evidence>
<reference evidence="1" key="2">
    <citation type="submission" date="2017-11" db="EMBL/GenBank/DDBJ databases">
        <title>Coralsnake Venomics: Analyses of Venom Gland Transcriptomes and Proteomes of Six Brazilian Taxa.</title>
        <authorList>
            <person name="Aird S.D."/>
            <person name="Jorge da Silva N."/>
            <person name="Qiu L."/>
            <person name="Villar-Briones A."/>
            <person name="Aparecida-Saddi V."/>
            <person name="Campos-Telles M.P."/>
            <person name="Grau M."/>
            <person name="Mikheyev A.S."/>
        </authorList>
    </citation>
    <scope>NUCLEOTIDE SEQUENCE</scope>
    <source>
        <tissue evidence="1">Venom_gland</tissue>
    </source>
</reference>
<proteinExistence type="predicted"/>
<dbReference type="EMBL" id="IACJ01068229">
    <property type="protein sequence ID" value="LAA44601.1"/>
    <property type="molecule type" value="Transcribed_RNA"/>
</dbReference>
<organism evidence="1">
    <name type="scientific">Micrurus corallinus</name>
    <name type="common">Brazilian coral snake</name>
    <dbReference type="NCBI Taxonomy" id="54390"/>
    <lineage>
        <taxon>Eukaryota</taxon>
        <taxon>Metazoa</taxon>
        <taxon>Chordata</taxon>
        <taxon>Craniata</taxon>
        <taxon>Vertebrata</taxon>
        <taxon>Euteleostomi</taxon>
        <taxon>Lepidosauria</taxon>
        <taxon>Squamata</taxon>
        <taxon>Bifurcata</taxon>
        <taxon>Unidentata</taxon>
        <taxon>Episquamata</taxon>
        <taxon>Toxicofera</taxon>
        <taxon>Serpentes</taxon>
        <taxon>Colubroidea</taxon>
        <taxon>Elapidae</taxon>
        <taxon>Elapinae</taxon>
        <taxon>Micrurus</taxon>
    </lineage>
</organism>
<name>A0A2D4FAU8_MICCO</name>
<protein>
    <submittedName>
        <fullName evidence="1">Uncharacterized protein</fullName>
    </submittedName>
</protein>
<dbReference type="AlphaFoldDB" id="A0A2D4FAU8"/>
<reference evidence="1" key="1">
    <citation type="submission" date="2017-07" db="EMBL/GenBank/DDBJ databases">
        <authorList>
            <person name="Mikheyev A."/>
            <person name="Grau M."/>
        </authorList>
    </citation>
    <scope>NUCLEOTIDE SEQUENCE</scope>
    <source>
        <tissue evidence="1">Venom_gland</tissue>
    </source>
</reference>
<accession>A0A2D4FAU8</accession>
<sequence>MFKKKKNPSTSLHLGKSLGSVGGSFELITSSPELNLNPHWRSNAPACLNAKMKKTVESILWGKRMGLGSRKSIYFYYFFASQMQKQSVVFFCHQRARQTKKKWRNLEKFSCFSGVENTKGKKKSRIVPRSCED</sequence>